<sequence>MSHLVRKRTPKISSFARLVPLLVGNAFGRIYMWRKCAIKYFLVRAKEVMSGDFQLVSPSENMQVSKDFVDKTGDAICAVCLDTQIINGTCVAECYSIEKRQLYRIKVPDGRARKTWKLRFSVARTDENGISDVENFDVLGDSPLKSTTVELDKHGVVRIKTYVAISYCPHHESYEGKVLWSEEFGRVLAGERDRVERLQVYSTWVERDKSDEAKRYGVDFRICDLLKPVTDETVVKRCRQRMMDDQEALHEKSVSTRKLSPAPPHEDMGQSTFSLNANVFAFREGKPRGNGLYVGSQLPKRLHGHERKEKISEFKKKESDNSLLLFTRKKQKFSEAWCRNLGRVIMLDIVFEGSELKEGDWFYASIRLFPELFRDVEPIYVVKKVIDLADPLAYADCFMNEIQLEIECKGKHVGSDENGRIIFEHPAIGNIVMTPEEYNVVRSRRWDFNILFSVFLMGLPCSVRLHRHLEFCDLRG</sequence>
<reference evidence="3" key="1">
    <citation type="journal article" date="2015" name="Nat. Genet.">
        <title>The genome and transcriptome of the zoonotic hookworm Ancylostoma ceylanicum identify infection-specific gene families.</title>
        <authorList>
            <person name="Schwarz E.M."/>
            <person name="Hu Y."/>
            <person name="Antoshechkin I."/>
            <person name="Miller M.M."/>
            <person name="Sternberg P.W."/>
            <person name="Aroian R.V."/>
        </authorList>
    </citation>
    <scope>NUCLEOTIDE SEQUENCE</scope>
    <source>
        <strain evidence="3">HY135</strain>
    </source>
</reference>
<name>A0A016VEA7_9BILA</name>
<dbReference type="OrthoDB" id="5867046at2759"/>
<comment type="caution">
    <text evidence="2">The sequence shown here is derived from an EMBL/GenBank/DDBJ whole genome shotgun (WGS) entry which is preliminary data.</text>
</comment>
<dbReference type="AlphaFoldDB" id="A0A016VEA7"/>
<evidence type="ECO:0000256" key="1">
    <source>
        <dbReference type="SAM" id="MobiDB-lite"/>
    </source>
</evidence>
<proteinExistence type="predicted"/>
<dbReference type="Proteomes" id="UP000024635">
    <property type="component" value="Unassembled WGS sequence"/>
</dbReference>
<evidence type="ECO:0000313" key="3">
    <source>
        <dbReference type="Proteomes" id="UP000024635"/>
    </source>
</evidence>
<evidence type="ECO:0000313" key="2">
    <source>
        <dbReference type="EMBL" id="EYC25596.1"/>
    </source>
</evidence>
<keyword evidence="3" id="KW-1185">Reference proteome</keyword>
<feature type="region of interest" description="Disordered" evidence="1">
    <location>
        <begin position="246"/>
        <end position="268"/>
    </location>
</feature>
<accession>A0A016VEA7</accession>
<dbReference type="STRING" id="53326.A0A016VEA7"/>
<dbReference type="EMBL" id="JARK01001347">
    <property type="protein sequence ID" value="EYC25596.1"/>
    <property type="molecule type" value="Genomic_DNA"/>
</dbReference>
<protein>
    <submittedName>
        <fullName evidence="2">Uncharacterized protein</fullName>
    </submittedName>
</protein>
<gene>
    <name evidence="2" type="primary">Acey_s0011.g1291</name>
    <name evidence="2" type="ORF">Y032_0011g1291</name>
</gene>
<organism evidence="2 3">
    <name type="scientific">Ancylostoma ceylanicum</name>
    <dbReference type="NCBI Taxonomy" id="53326"/>
    <lineage>
        <taxon>Eukaryota</taxon>
        <taxon>Metazoa</taxon>
        <taxon>Ecdysozoa</taxon>
        <taxon>Nematoda</taxon>
        <taxon>Chromadorea</taxon>
        <taxon>Rhabditida</taxon>
        <taxon>Rhabditina</taxon>
        <taxon>Rhabditomorpha</taxon>
        <taxon>Strongyloidea</taxon>
        <taxon>Ancylostomatidae</taxon>
        <taxon>Ancylostomatinae</taxon>
        <taxon>Ancylostoma</taxon>
    </lineage>
</organism>